<dbReference type="AlphaFoldDB" id="A0A9D1PX64"/>
<gene>
    <name evidence="2" type="ORF">H9894_06895</name>
</gene>
<name>A0A9D1PX64_9BACT</name>
<proteinExistence type="predicted"/>
<dbReference type="Pfam" id="PF13472">
    <property type="entry name" value="Lipase_GDSL_2"/>
    <property type="match status" value="1"/>
</dbReference>
<dbReference type="Proteomes" id="UP000886752">
    <property type="component" value="Unassembled WGS sequence"/>
</dbReference>
<dbReference type="SUPFAM" id="SSF52266">
    <property type="entry name" value="SGNH hydrolase"/>
    <property type="match status" value="1"/>
</dbReference>
<dbReference type="EMBL" id="DXHV01000063">
    <property type="protein sequence ID" value="HIW00901.1"/>
    <property type="molecule type" value="Genomic_DNA"/>
</dbReference>
<protein>
    <recommendedName>
        <fullName evidence="1">SGNH hydrolase-type esterase domain-containing protein</fullName>
    </recommendedName>
</protein>
<reference evidence="2" key="2">
    <citation type="submission" date="2021-04" db="EMBL/GenBank/DDBJ databases">
        <authorList>
            <person name="Gilroy R."/>
        </authorList>
    </citation>
    <scope>NUCLEOTIDE SEQUENCE</scope>
    <source>
        <strain evidence="2">ChiHecec2B26-446</strain>
    </source>
</reference>
<dbReference type="InterPro" id="IPR013830">
    <property type="entry name" value="SGNH_hydro"/>
</dbReference>
<reference evidence="2" key="1">
    <citation type="journal article" date="2021" name="PeerJ">
        <title>Extensive microbial diversity within the chicken gut microbiome revealed by metagenomics and culture.</title>
        <authorList>
            <person name="Gilroy R."/>
            <person name="Ravi A."/>
            <person name="Getino M."/>
            <person name="Pursley I."/>
            <person name="Horton D.L."/>
            <person name="Alikhan N.F."/>
            <person name="Baker D."/>
            <person name="Gharbi K."/>
            <person name="Hall N."/>
            <person name="Watson M."/>
            <person name="Adriaenssens E.M."/>
            <person name="Foster-Nyarko E."/>
            <person name="Jarju S."/>
            <person name="Secka A."/>
            <person name="Antonio M."/>
            <person name="Oren A."/>
            <person name="Chaudhuri R.R."/>
            <person name="La Ragione R."/>
            <person name="Hildebrand F."/>
            <person name="Pallen M.J."/>
        </authorList>
    </citation>
    <scope>NUCLEOTIDE SEQUENCE</scope>
    <source>
        <strain evidence="2">ChiHecec2B26-446</strain>
    </source>
</reference>
<organism evidence="2 3">
    <name type="scientific">Candidatus Desulfovibrio intestinipullorum</name>
    <dbReference type="NCBI Taxonomy" id="2838536"/>
    <lineage>
        <taxon>Bacteria</taxon>
        <taxon>Pseudomonadati</taxon>
        <taxon>Thermodesulfobacteriota</taxon>
        <taxon>Desulfovibrionia</taxon>
        <taxon>Desulfovibrionales</taxon>
        <taxon>Desulfovibrionaceae</taxon>
        <taxon>Desulfovibrio</taxon>
    </lineage>
</organism>
<comment type="caution">
    <text evidence="2">The sequence shown here is derived from an EMBL/GenBank/DDBJ whole genome shotgun (WGS) entry which is preliminary data.</text>
</comment>
<dbReference type="Gene3D" id="3.40.50.1110">
    <property type="entry name" value="SGNH hydrolase"/>
    <property type="match status" value="1"/>
</dbReference>
<evidence type="ECO:0000313" key="2">
    <source>
        <dbReference type="EMBL" id="HIW00901.1"/>
    </source>
</evidence>
<accession>A0A9D1PX64</accession>
<evidence type="ECO:0000259" key="1">
    <source>
        <dbReference type="Pfam" id="PF13472"/>
    </source>
</evidence>
<sequence>MILRVLFYGDSNTWGYRPGGGRLPPNRRYTTMVTRQALNVLPLVDGLNGRCSAWESPVFPKELLGGATLAPALQAHGPLNGLVIMLGTNDVMPPLNLPAAAICANLLRMITTARALCGQDLNILLVSPPPMAECALQDLVQDYGADREVLCQDLAAPMERLARKAGTFFLNGGSILAAMDARDGYHMAEVGHLRLGLAIGQLLRSLDWRQS</sequence>
<dbReference type="InterPro" id="IPR036514">
    <property type="entry name" value="SGNH_hydro_sf"/>
</dbReference>
<dbReference type="GO" id="GO:0016788">
    <property type="term" value="F:hydrolase activity, acting on ester bonds"/>
    <property type="evidence" value="ECO:0007669"/>
    <property type="project" value="UniProtKB-ARBA"/>
</dbReference>
<feature type="domain" description="SGNH hydrolase-type esterase" evidence="1">
    <location>
        <begin position="7"/>
        <end position="192"/>
    </location>
</feature>
<evidence type="ECO:0000313" key="3">
    <source>
        <dbReference type="Proteomes" id="UP000886752"/>
    </source>
</evidence>